<proteinExistence type="predicted"/>
<sequence length="340" mass="36637">MERRARARRPLPARPSGPSDSPFKTTYYQNQYDGFADFPAYFNALAIANALAGIVFQHVFPGYVLEHPDAPNAVTTQVGNTTYVTLPQYLPLLAPLRIPASLIGAERFVDAMDPVLRVFVEMGYDRTADPSQVKEFGWVTPPEKIHEALNALPAAFEQSLAILGGEKYTPTLPQPVVSGTEPETPVTEHPIDPVGTSPFEQGVRHTVEDVAAALSDATRPLAKVLQAIGGATAPHKTVDPADSTGEAVAEKGEQSTSTPVSRHLRPRSEASRTDSAPRLRVVRDTDDSETRTPAPKPVSGKDRPDRTSVRAAAKHAAKEATKSAEAKRDRPAKRQSAKAG</sequence>
<evidence type="ECO:0000256" key="1">
    <source>
        <dbReference type="SAM" id="MobiDB-lite"/>
    </source>
</evidence>
<feature type="compositionally biased region" description="Basic residues" evidence="1">
    <location>
        <begin position="330"/>
        <end position="340"/>
    </location>
</feature>
<dbReference type="EMBL" id="UGQY01000003">
    <property type="protein sequence ID" value="STZ88925.1"/>
    <property type="molecule type" value="Genomic_DNA"/>
</dbReference>
<accession>A0A378UVY8</accession>
<organism evidence="3 4">
    <name type="scientific">Mycolicibacterium fortuitum</name>
    <name type="common">Mycobacterium fortuitum</name>
    <dbReference type="NCBI Taxonomy" id="1766"/>
    <lineage>
        <taxon>Bacteria</taxon>
        <taxon>Bacillati</taxon>
        <taxon>Actinomycetota</taxon>
        <taxon>Actinomycetes</taxon>
        <taxon>Mycobacteriales</taxon>
        <taxon>Mycobacteriaceae</taxon>
        <taxon>Mycolicibacterium</taxon>
    </lineage>
</organism>
<feature type="compositionally biased region" description="Basic residues" evidence="1">
    <location>
        <begin position="1"/>
        <end position="11"/>
    </location>
</feature>
<feature type="domain" description="PE-PPE" evidence="2">
    <location>
        <begin position="16"/>
        <end position="125"/>
    </location>
</feature>
<protein>
    <submittedName>
        <fullName evidence="3">PE/PPE family protein</fullName>
    </submittedName>
</protein>
<feature type="compositionally biased region" description="Basic and acidic residues" evidence="1">
    <location>
        <begin position="299"/>
        <end position="308"/>
    </location>
</feature>
<evidence type="ECO:0000259" key="2">
    <source>
        <dbReference type="Pfam" id="PF08237"/>
    </source>
</evidence>
<dbReference type="InterPro" id="IPR013228">
    <property type="entry name" value="PE-PPE_C"/>
</dbReference>
<dbReference type="Pfam" id="PF08237">
    <property type="entry name" value="PE-PPE"/>
    <property type="match status" value="1"/>
</dbReference>
<feature type="compositionally biased region" description="Basic and acidic residues" evidence="1">
    <location>
        <begin position="316"/>
        <end position="329"/>
    </location>
</feature>
<evidence type="ECO:0000313" key="3">
    <source>
        <dbReference type="EMBL" id="STZ88925.1"/>
    </source>
</evidence>
<dbReference type="Proteomes" id="UP000255389">
    <property type="component" value="Unassembled WGS sequence"/>
</dbReference>
<evidence type="ECO:0000313" key="4">
    <source>
        <dbReference type="Proteomes" id="UP000255389"/>
    </source>
</evidence>
<name>A0A378UVY8_MYCFO</name>
<gene>
    <name evidence="3" type="ORF">NCTC1542_03712</name>
</gene>
<dbReference type="AlphaFoldDB" id="A0A378UVY8"/>
<feature type="region of interest" description="Disordered" evidence="1">
    <location>
        <begin position="1"/>
        <end position="24"/>
    </location>
</feature>
<feature type="region of interest" description="Disordered" evidence="1">
    <location>
        <begin position="233"/>
        <end position="340"/>
    </location>
</feature>
<reference evidence="3 4" key="1">
    <citation type="submission" date="2018-06" db="EMBL/GenBank/DDBJ databases">
        <authorList>
            <consortium name="Pathogen Informatics"/>
            <person name="Doyle S."/>
        </authorList>
    </citation>
    <scope>NUCLEOTIDE SEQUENCE [LARGE SCALE GENOMIC DNA]</scope>
    <source>
        <strain evidence="3 4">NCTC1542</strain>
    </source>
</reference>
<feature type="region of interest" description="Disordered" evidence="1">
    <location>
        <begin position="177"/>
        <end position="199"/>
    </location>
</feature>
<feature type="compositionally biased region" description="Basic and acidic residues" evidence="1">
    <location>
        <begin position="266"/>
        <end position="290"/>
    </location>
</feature>